<dbReference type="GO" id="GO:0015627">
    <property type="term" value="C:type II protein secretion system complex"/>
    <property type="evidence" value="ECO:0007669"/>
    <property type="project" value="InterPro"/>
</dbReference>
<evidence type="ECO:0000256" key="5">
    <source>
        <dbReference type="ARBA" id="ARBA00022519"/>
    </source>
</evidence>
<keyword evidence="9 10" id="KW-0472">Membrane</keyword>
<sequence>MQGLKQQILSYWNGISLREQRMLIIALGFAFVAAFYWGGVQPLQQKSEMAQTRLASEKQLLSWVKNEADTITALRKTSSAPNISSLPLNQLLSTSSSNYNVELVRLQPRDDMVQVWVQPVAFNSLINWLIYLRQQQGVDVAFLDINETDKPGIVEVKRLQFEKVGG</sequence>
<evidence type="ECO:0000256" key="1">
    <source>
        <dbReference type="ARBA" id="ARBA00004377"/>
    </source>
</evidence>
<dbReference type="PIRSF" id="PIRSF006291">
    <property type="entry name" value="GspM"/>
    <property type="match status" value="1"/>
</dbReference>
<evidence type="ECO:0000256" key="11">
    <source>
        <dbReference type="SAM" id="Phobius"/>
    </source>
</evidence>
<evidence type="ECO:0000256" key="3">
    <source>
        <dbReference type="ARBA" id="ARBA00022448"/>
    </source>
</evidence>
<keyword evidence="7 10" id="KW-0653">Protein transport</keyword>
<keyword evidence="4 10" id="KW-1003">Cell membrane</keyword>
<dbReference type="SUPFAM" id="SSF103054">
    <property type="entry name" value="General secretion pathway protein M, EpsM"/>
    <property type="match status" value="1"/>
</dbReference>
<evidence type="ECO:0000256" key="2">
    <source>
        <dbReference type="ARBA" id="ARBA00010637"/>
    </source>
</evidence>
<protein>
    <recommendedName>
        <fullName evidence="10">Type II secretion system protein M</fullName>
        <shortName evidence="10">T2SS protein M</shortName>
    </recommendedName>
    <alternativeName>
        <fullName evidence="10">General secretion pathway protein M</fullName>
    </alternativeName>
</protein>
<dbReference type="Proteomes" id="UP000031671">
    <property type="component" value="Unassembled WGS sequence"/>
</dbReference>
<keyword evidence="6 11" id="KW-0812">Transmembrane</keyword>
<reference evidence="14 15" key="3">
    <citation type="submission" date="2015-01" db="EMBL/GenBank/DDBJ databases">
        <authorList>
            <consortium name="NBRP consortium"/>
            <person name="Sawabe T."/>
            <person name="Meirelles P."/>
            <person name="Feng G."/>
            <person name="Sayaka M."/>
            <person name="Hattori M."/>
            <person name="Ohkuma M."/>
        </authorList>
    </citation>
    <scope>NUCLEOTIDE SEQUENCE [LARGE SCALE GENOMIC DNA]</scope>
    <source>
        <strain evidence="15">JCM 19231</strain>
        <strain evidence="14">JCM 19241</strain>
        <strain evidence="12">JCM19231</strain>
        <strain evidence="13">JCM19241</strain>
    </source>
</reference>
<reference evidence="13 14" key="2">
    <citation type="submission" date="2015-01" db="EMBL/GenBank/DDBJ databases">
        <title>Vibrio sp. C94 JCM 19241 whole genome shotgun sequence.</title>
        <authorList>
            <person name="Sawabe T."/>
            <person name="Meirelles P."/>
            <person name="Feng G."/>
            <person name="Sayaka M."/>
            <person name="Hattori M."/>
            <person name="Ohkuma M."/>
        </authorList>
    </citation>
    <scope>NUCLEOTIDE SEQUENCE [LARGE SCALE GENOMIC DNA]</scope>
    <source>
        <strain evidence="14">JCM 19241</strain>
        <strain evidence="13">JCM19241</strain>
    </source>
</reference>
<comment type="caution">
    <text evidence="13">The sequence shown here is derived from an EMBL/GenBank/DDBJ whole genome shotgun (WGS) entry which is preliminary data.</text>
</comment>
<dbReference type="Pfam" id="PF04612">
    <property type="entry name" value="T2SSM"/>
    <property type="match status" value="1"/>
</dbReference>
<dbReference type="STRING" id="1481914.JCM19241_1761"/>
<comment type="subcellular location">
    <subcellularLocation>
        <location evidence="1">Cell inner membrane</location>
        <topology evidence="1">Single-pass membrane protein</topology>
    </subcellularLocation>
</comment>
<evidence type="ECO:0000313" key="12">
    <source>
        <dbReference type="EMBL" id="GAM54688.1"/>
    </source>
</evidence>
<evidence type="ECO:0000256" key="7">
    <source>
        <dbReference type="ARBA" id="ARBA00022927"/>
    </source>
</evidence>
<dbReference type="Gene3D" id="3.30.1360.100">
    <property type="entry name" value="General secretion pathway protein M, EpsM"/>
    <property type="match status" value="1"/>
</dbReference>
<evidence type="ECO:0000256" key="8">
    <source>
        <dbReference type="ARBA" id="ARBA00022989"/>
    </source>
</evidence>
<dbReference type="RefSeq" id="WP_261834493.1">
    <property type="nucleotide sequence ID" value="NZ_AP024881.1"/>
</dbReference>
<evidence type="ECO:0000256" key="4">
    <source>
        <dbReference type="ARBA" id="ARBA00022475"/>
    </source>
</evidence>
<proteinExistence type="inferred from homology"/>
<evidence type="ECO:0000313" key="14">
    <source>
        <dbReference type="Proteomes" id="UP000031666"/>
    </source>
</evidence>
<accession>A0A0B8QFB3</accession>
<accession>A0A0B8NU62</accession>
<keyword evidence="8 11" id="KW-1133">Transmembrane helix</keyword>
<evidence type="ECO:0000313" key="15">
    <source>
        <dbReference type="Proteomes" id="UP000031671"/>
    </source>
</evidence>
<dbReference type="InterPro" id="IPR007690">
    <property type="entry name" value="T2SS_GspM"/>
</dbReference>
<comment type="similarity">
    <text evidence="2 10">Belongs to the GSP M family.</text>
</comment>
<dbReference type="GO" id="GO:0005886">
    <property type="term" value="C:plasma membrane"/>
    <property type="evidence" value="ECO:0007669"/>
    <property type="project" value="UniProtKB-SubCell"/>
</dbReference>
<gene>
    <name evidence="12" type="ORF">JCM19231_3776</name>
    <name evidence="13" type="ORF">JCM19241_1761</name>
</gene>
<dbReference type="Proteomes" id="UP000031666">
    <property type="component" value="Unassembled WGS sequence"/>
</dbReference>
<keyword evidence="3 10" id="KW-0813">Transport</keyword>
<evidence type="ECO:0000256" key="10">
    <source>
        <dbReference type="PIRNR" id="PIRNR006291"/>
    </source>
</evidence>
<evidence type="ECO:0000313" key="13">
    <source>
        <dbReference type="EMBL" id="GAM77291.1"/>
    </source>
</evidence>
<feature type="transmembrane region" description="Helical" evidence="11">
    <location>
        <begin position="21"/>
        <end position="39"/>
    </location>
</feature>
<name>A0A0B8QFB3_9VIBR</name>
<keyword evidence="15" id="KW-1185">Reference proteome</keyword>
<evidence type="ECO:0000256" key="9">
    <source>
        <dbReference type="ARBA" id="ARBA00023136"/>
    </source>
</evidence>
<comment type="function">
    <text evidence="10">Inner membrane component of the type II secretion system required for the energy-dependent secretion of extracellular factors such as proteases and toxins from the periplasm.</text>
</comment>
<organism evidence="13 14">
    <name type="scientific">Vibrio ishigakensis</name>
    <dbReference type="NCBI Taxonomy" id="1481914"/>
    <lineage>
        <taxon>Bacteria</taxon>
        <taxon>Pseudomonadati</taxon>
        <taxon>Pseudomonadota</taxon>
        <taxon>Gammaproteobacteria</taxon>
        <taxon>Vibrionales</taxon>
        <taxon>Vibrionaceae</taxon>
        <taxon>Vibrio</taxon>
    </lineage>
</organism>
<reference evidence="12 15" key="1">
    <citation type="submission" date="2015-01" db="EMBL/GenBank/DDBJ databases">
        <title>Vibrio sp. C1 JCM 19231 whole genome shotgun sequence.</title>
        <authorList>
            <person name="Sawabe T."/>
            <person name="Meirelles P."/>
            <person name="Feng G."/>
            <person name="Sayaka M."/>
            <person name="Hattori M."/>
            <person name="Ohkuma M."/>
        </authorList>
    </citation>
    <scope>NUCLEOTIDE SEQUENCE [LARGE SCALE GENOMIC DNA]</scope>
    <source>
        <strain evidence="15">JCM 19231</strain>
        <strain evidence="12">JCM19231</strain>
    </source>
</reference>
<dbReference type="EMBL" id="BBSC01000008">
    <property type="protein sequence ID" value="GAM77291.1"/>
    <property type="molecule type" value="Genomic_DNA"/>
</dbReference>
<dbReference type="EMBL" id="BBRZ01000006">
    <property type="protein sequence ID" value="GAM54688.1"/>
    <property type="molecule type" value="Genomic_DNA"/>
</dbReference>
<dbReference type="InterPro" id="IPR023229">
    <property type="entry name" value="T2SS_M_periplasmic_sf"/>
</dbReference>
<evidence type="ECO:0000256" key="6">
    <source>
        <dbReference type="ARBA" id="ARBA00022692"/>
    </source>
</evidence>
<keyword evidence="5 10" id="KW-0997">Cell inner membrane</keyword>
<dbReference type="AlphaFoldDB" id="A0A0B8QFB3"/>
<dbReference type="GO" id="GO:0015628">
    <property type="term" value="P:protein secretion by the type II secretion system"/>
    <property type="evidence" value="ECO:0007669"/>
    <property type="project" value="InterPro"/>
</dbReference>